<protein>
    <recommendedName>
        <fullName evidence="5">Mid2 domain-containing protein</fullName>
    </recommendedName>
</protein>
<feature type="transmembrane region" description="Helical" evidence="1">
    <location>
        <begin position="206"/>
        <end position="230"/>
    </location>
</feature>
<keyword evidence="1" id="KW-0812">Transmembrane</keyword>
<accession>A0A2H3CUQ3</accession>
<dbReference type="Proteomes" id="UP000217790">
    <property type="component" value="Unassembled WGS sequence"/>
</dbReference>
<reference evidence="4" key="1">
    <citation type="journal article" date="2017" name="Nat. Ecol. Evol.">
        <title>Genome expansion and lineage-specific genetic innovations in the forest pathogenic fungi Armillaria.</title>
        <authorList>
            <person name="Sipos G."/>
            <person name="Prasanna A.N."/>
            <person name="Walter M.C."/>
            <person name="O'Connor E."/>
            <person name="Balint B."/>
            <person name="Krizsan K."/>
            <person name="Kiss B."/>
            <person name="Hess J."/>
            <person name="Varga T."/>
            <person name="Slot J."/>
            <person name="Riley R."/>
            <person name="Boka B."/>
            <person name="Rigling D."/>
            <person name="Barry K."/>
            <person name="Lee J."/>
            <person name="Mihaltcheva S."/>
            <person name="LaButti K."/>
            <person name="Lipzen A."/>
            <person name="Waldron R."/>
            <person name="Moloney N.M."/>
            <person name="Sperisen C."/>
            <person name="Kredics L."/>
            <person name="Vagvoelgyi C."/>
            <person name="Patrignani A."/>
            <person name="Fitzpatrick D."/>
            <person name="Nagy I."/>
            <person name="Doyle S."/>
            <person name="Anderson J.B."/>
            <person name="Grigoriev I.V."/>
            <person name="Gueldener U."/>
            <person name="Muensterkoetter M."/>
            <person name="Nagy L.G."/>
        </authorList>
    </citation>
    <scope>NUCLEOTIDE SEQUENCE [LARGE SCALE GENOMIC DNA]</scope>
    <source>
        <strain evidence="4">Ar21-2</strain>
    </source>
</reference>
<feature type="signal peptide" evidence="2">
    <location>
        <begin position="1"/>
        <end position="19"/>
    </location>
</feature>
<evidence type="ECO:0000256" key="2">
    <source>
        <dbReference type="SAM" id="SignalP"/>
    </source>
</evidence>
<sequence length="310" mass="32958">MHPLFLYITLFSFILTSHGEPRNVTIDDTDPMISYTGNWDASNSHTSTLDFNGSHALSSDPFASATLTFKGTAVYFLSPRWPYLVNSTIALDGEGATFVNLTDPEAKGTDGGPESERYTVHWSRTGLDNKAHEVVVSMAAAGQWVVLDGFIYTVNDATDNTASAEGSTVLATGSSSLVDQASSTSVFASGTAAPSAGNDASGGVNVLAIGFGVSFSVLVALGCIAICFICRRRQLRRKNQMSPPSNSSAPILYECLPQANTTSRPTAPFFVVNPDPGSQGSLIDTYMHEKSAQRRVVLEDVVVPPPVYSV</sequence>
<gene>
    <name evidence="3" type="ORF">ARMGADRAFT_1020862</name>
</gene>
<keyword evidence="1" id="KW-0472">Membrane</keyword>
<proteinExistence type="predicted"/>
<feature type="chain" id="PRO_5013635226" description="Mid2 domain-containing protein" evidence="2">
    <location>
        <begin position="20"/>
        <end position="310"/>
    </location>
</feature>
<dbReference type="EMBL" id="KZ293744">
    <property type="protein sequence ID" value="PBK80477.1"/>
    <property type="molecule type" value="Genomic_DNA"/>
</dbReference>
<dbReference type="InParanoid" id="A0A2H3CUQ3"/>
<evidence type="ECO:0000313" key="4">
    <source>
        <dbReference type="Proteomes" id="UP000217790"/>
    </source>
</evidence>
<dbReference type="STRING" id="47427.A0A2H3CUQ3"/>
<evidence type="ECO:0008006" key="5">
    <source>
        <dbReference type="Google" id="ProtNLM"/>
    </source>
</evidence>
<dbReference type="OMA" id="APILYEC"/>
<dbReference type="OrthoDB" id="3234968at2759"/>
<evidence type="ECO:0000313" key="3">
    <source>
        <dbReference type="EMBL" id="PBK80477.1"/>
    </source>
</evidence>
<keyword evidence="1" id="KW-1133">Transmembrane helix</keyword>
<keyword evidence="2" id="KW-0732">Signal</keyword>
<evidence type="ECO:0000256" key="1">
    <source>
        <dbReference type="SAM" id="Phobius"/>
    </source>
</evidence>
<name>A0A2H3CUQ3_ARMGA</name>
<keyword evidence="4" id="KW-1185">Reference proteome</keyword>
<dbReference type="Gene3D" id="2.60.120.260">
    <property type="entry name" value="Galactose-binding domain-like"/>
    <property type="match status" value="1"/>
</dbReference>
<organism evidence="3 4">
    <name type="scientific">Armillaria gallica</name>
    <name type="common">Bulbous honey fungus</name>
    <name type="synonym">Armillaria bulbosa</name>
    <dbReference type="NCBI Taxonomy" id="47427"/>
    <lineage>
        <taxon>Eukaryota</taxon>
        <taxon>Fungi</taxon>
        <taxon>Dikarya</taxon>
        <taxon>Basidiomycota</taxon>
        <taxon>Agaricomycotina</taxon>
        <taxon>Agaricomycetes</taxon>
        <taxon>Agaricomycetidae</taxon>
        <taxon>Agaricales</taxon>
        <taxon>Marasmiineae</taxon>
        <taxon>Physalacriaceae</taxon>
        <taxon>Armillaria</taxon>
    </lineage>
</organism>
<dbReference type="AlphaFoldDB" id="A0A2H3CUQ3"/>